<dbReference type="AlphaFoldDB" id="A0ABD0L2F1"/>
<dbReference type="Proteomes" id="UP001519460">
    <property type="component" value="Unassembled WGS sequence"/>
</dbReference>
<evidence type="ECO:0000313" key="2">
    <source>
        <dbReference type="Proteomes" id="UP001519460"/>
    </source>
</evidence>
<organism evidence="1 2">
    <name type="scientific">Batillaria attramentaria</name>
    <dbReference type="NCBI Taxonomy" id="370345"/>
    <lineage>
        <taxon>Eukaryota</taxon>
        <taxon>Metazoa</taxon>
        <taxon>Spiralia</taxon>
        <taxon>Lophotrochozoa</taxon>
        <taxon>Mollusca</taxon>
        <taxon>Gastropoda</taxon>
        <taxon>Caenogastropoda</taxon>
        <taxon>Sorbeoconcha</taxon>
        <taxon>Cerithioidea</taxon>
        <taxon>Batillariidae</taxon>
        <taxon>Batillaria</taxon>
    </lineage>
</organism>
<sequence length="123" mass="13792">MGGDRICSPTIARSRCRREVWSDGLWFSANTILHAKAFTSTTLDPPVDQRVVTGLHFHTYRFCWREFWLDGLCLSHPSLASLAVNGDWICSSTFAKSVDVMFALMVFGLALNMSPPPSPRWGL</sequence>
<comment type="caution">
    <text evidence="1">The sequence shown here is derived from an EMBL/GenBank/DDBJ whole genome shotgun (WGS) entry which is preliminary data.</text>
</comment>
<proteinExistence type="predicted"/>
<accession>A0ABD0L2F1</accession>
<keyword evidence="2" id="KW-1185">Reference proteome</keyword>
<evidence type="ECO:0000313" key="1">
    <source>
        <dbReference type="EMBL" id="KAK7493284.1"/>
    </source>
</evidence>
<reference evidence="1 2" key="1">
    <citation type="journal article" date="2023" name="Sci. Data">
        <title>Genome assembly of the Korean intertidal mud-creeper Batillaria attramentaria.</title>
        <authorList>
            <person name="Patra A.K."/>
            <person name="Ho P.T."/>
            <person name="Jun S."/>
            <person name="Lee S.J."/>
            <person name="Kim Y."/>
            <person name="Won Y.J."/>
        </authorList>
    </citation>
    <scope>NUCLEOTIDE SEQUENCE [LARGE SCALE GENOMIC DNA]</scope>
    <source>
        <strain evidence="1">Wonlab-2016</strain>
    </source>
</reference>
<dbReference type="EMBL" id="JACVVK020000094">
    <property type="protein sequence ID" value="KAK7493284.1"/>
    <property type="molecule type" value="Genomic_DNA"/>
</dbReference>
<protein>
    <submittedName>
        <fullName evidence="1">Uncharacterized protein</fullName>
    </submittedName>
</protein>
<gene>
    <name evidence="1" type="ORF">BaRGS_00015410</name>
</gene>
<name>A0ABD0L2F1_9CAEN</name>